<feature type="region of interest" description="Disordered" evidence="4">
    <location>
        <begin position="127"/>
        <end position="151"/>
    </location>
</feature>
<dbReference type="Gene3D" id="2.130.10.10">
    <property type="entry name" value="YVTN repeat-like/Quinoprotein amine dehydrogenase"/>
    <property type="match status" value="1"/>
</dbReference>
<proteinExistence type="predicted"/>
<accession>A0AAD8JY75</accession>
<dbReference type="PANTHER" id="PTHR14107">
    <property type="entry name" value="WD REPEAT PROTEIN"/>
    <property type="match status" value="1"/>
</dbReference>
<organism evidence="5 6">
    <name type="scientific">Tagetes erecta</name>
    <name type="common">African marigold</name>
    <dbReference type="NCBI Taxonomy" id="13708"/>
    <lineage>
        <taxon>Eukaryota</taxon>
        <taxon>Viridiplantae</taxon>
        <taxon>Streptophyta</taxon>
        <taxon>Embryophyta</taxon>
        <taxon>Tracheophyta</taxon>
        <taxon>Spermatophyta</taxon>
        <taxon>Magnoliopsida</taxon>
        <taxon>eudicotyledons</taxon>
        <taxon>Gunneridae</taxon>
        <taxon>Pentapetalae</taxon>
        <taxon>asterids</taxon>
        <taxon>campanulids</taxon>
        <taxon>Asterales</taxon>
        <taxon>Asteraceae</taxon>
        <taxon>Asteroideae</taxon>
        <taxon>Heliantheae alliance</taxon>
        <taxon>Tageteae</taxon>
        <taxon>Tagetes</taxon>
    </lineage>
</organism>
<dbReference type="AlphaFoldDB" id="A0AAD8JY75"/>
<dbReference type="Pfam" id="PF00400">
    <property type="entry name" value="WD40"/>
    <property type="match status" value="2"/>
</dbReference>
<evidence type="ECO:0000256" key="2">
    <source>
        <dbReference type="ARBA" id="ARBA00022737"/>
    </source>
</evidence>
<dbReference type="Proteomes" id="UP001229421">
    <property type="component" value="Unassembled WGS sequence"/>
</dbReference>
<protein>
    <recommendedName>
        <fullName evidence="7">Dystrophia myotonica WD repeat-containing protein</fullName>
    </recommendedName>
</protein>
<dbReference type="EMBL" id="JAUHHV010000009">
    <property type="protein sequence ID" value="KAK1411974.1"/>
    <property type="molecule type" value="Genomic_DNA"/>
</dbReference>
<dbReference type="InterPro" id="IPR015943">
    <property type="entry name" value="WD40/YVTN_repeat-like_dom_sf"/>
</dbReference>
<comment type="caution">
    <text evidence="5">The sequence shown here is derived from an EMBL/GenBank/DDBJ whole genome shotgun (WGS) entry which is preliminary data.</text>
</comment>
<evidence type="ECO:0000256" key="1">
    <source>
        <dbReference type="ARBA" id="ARBA00022574"/>
    </source>
</evidence>
<reference evidence="5" key="1">
    <citation type="journal article" date="2023" name="bioRxiv">
        <title>Improved chromosome-level genome assembly for marigold (Tagetes erecta).</title>
        <authorList>
            <person name="Jiang F."/>
            <person name="Yuan L."/>
            <person name="Wang S."/>
            <person name="Wang H."/>
            <person name="Xu D."/>
            <person name="Wang A."/>
            <person name="Fan W."/>
        </authorList>
    </citation>
    <scope>NUCLEOTIDE SEQUENCE</scope>
    <source>
        <strain evidence="5">WSJ</strain>
        <tissue evidence="5">Leaf</tissue>
    </source>
</reference>
<dbReference type="InterPro" id="IPR001680">
    <property type="entry name" value="WD40_rpt"/>
</dbReference>
<evidence type="ECO:0000256" key="3">
    <source>
        <dbReference type="PROSITE-ProRule" id="PRU00221"/>
    </source>
</evidence>
<keyword evidence="1 3" id="KW-0853">WD repeat</keyword>
<evidence type="ECO:0008006" key="7">
    <source>
        <dbReference type="Google" id="ProtNLM"/>
    </source>
</evidence>
<evidence type="ECO:0000256" key="4">
    <source>
        <dbReference type="SAM" id="MobiDB-lite"/>
    </source>
</evidence>
<evidence type="ECO:0000313" key="6">
    <source>
        <dbReference type="Proteomes" id="UP001229421"/>
    </source>
</evidence>
<dbReference type="PANTHER" id="PTHR14107:SF21">
    <property type="entry name" value="WD40_YVTN REPEAT-LIKE-CONTAINING DOMAIN-CONTAINING PROTEIN-RELATED"/>
    <property type="match status" value="1"/>
</dbReference>
<keyword evidence="6" id="KW-1185">Reference proteome</keyword>
<feature type="compositionally biased region" description="Low complexity" evidence="4">
    <location>
        <begin position="127"/>
        <end position="137"/>
    </location>
</feature>
<sequence length="552" mass="59104">MNNNSTTITTTTTTATAAAPSSSNTAAQSLGLKNFFKTPEGRYTLHHDKSHPSSHLPYAAAKSTTQITLANIKDQTVQATANLPVLQPSSSYSVASSGVRYVTSKFLGSSGNGSRMLGLVGGNGASSKANGGASKNGHVGGLSNGGNSRVGSNASDGKGTYLIFNVGDTLYITELNSEEKDPIKSISFGNSNLICHAFDSKAKDGHDFLVGLNTGDVYSGSLRLQLQDVGKKLVGAHHYNKDGALNNTRCTSVAWIPERDGAFVAAHADGNLYVYEKSKEGPGDSSFPVIKDQTQFSIAHARSSKNNPIARWHICQGPINAIAFSADGRYLATVGRDGYLRVFDYINEQLICGGKSYYGALLCCAWSSDGKYILTGGEDDLVQVWSMEDRKVVAWGEGHSSWVSGVAFDSYWSPPTSEDESETAVYRFGSVGQDTQLLLWDLAMDELIVPLRRPPGGSPTYSRTQSSHWDNVVPVGTLQLAPSTKDIPKLAPLVAHRVHSEPLSGLIFAHESILTASRDGHVKIWMRPGKSDTQTSNSNTFTLKKPANSSLR</sequence>
<dbReference type="InterPro" id="IPR051362">
    <property type="entry name" value="WD_repeat_creC_regulators"/>
</dbReference>
<dbReference type="SMART" id="SM00320">
    <property type="entry name" value="WD40"/>
    <property type="match status" value="5"/>
</dbReference>
<feature type="region of interest" description="Disordered" evidence="4">
    <location>
        <begin position="1"/>
        <end position="23"/>
    </location>
</feature>
<dbReference type="InterPro" id="IPR036322">
    <property type="entry name" value="WD40_repeat_dom_sf"/>
</dbReference>
<feature type="repeat" description="WD" evidence="3">
    <location>
        <begin position="354"/>
        <end position="395"/>
    </location>
</feature>
<dbReference type="PROSITE" id="PS50294">
    <property type="entry name" value="WD_REPEATS_REGION"/>
    <property type="match status" value="1"/>
</dbReference>
<dbReference type="SUPFAM" id="SSF50978">
    <property type="entry name" value="WD40 repeat-like"/>
    <property type="match status" value="1"/>
</dbReference>
<dbReference type="PROSITE" id="PS50082">
    <property type="entry name" value="WD_REPEATS_2"/>
    <property type="match status" value="2"/>
</dbReference>
<feature type="region of interest" description="Disordered" evidence="4">
    <location>
        <begin position="527"/>
        <end position="552"/>
    </location>
</feature>
<feature type="repeat" description="WD" evidence="3">
    <location>
        <begin position="496"/>
        <end position="525"/>
    </location>
</feature>
<name>A0AAD8JY75_TARER</name>
<gene>
    <name evidence="5" type="ORF">QVD17_32870</name>
</gene>
<keyword evidence="2" id="KW-0677">Repeat</keyword>
<evidence type="ECO:0000313" key="5">
    <source>
        <dbReference type="EMBL" id="KAK1411974.1"/>
    </source>
</evidence>
<feature type="compositionally biased region" description="Polar residues" evidence="4">
    <location>
        <begin position="531"/>
        <end position="552"/>
    </location>
</feature>